<dbReference type="RefSeq" id="XP_033577371.1">
    <property type="nucleotide sequence ID" value="XM_033719974.1"/>
</dbReference>
<dbReference type="GeneID" id="54460867"/>
<dbReference type="EMBL" id="MU003700">
    <property type="protein sequence ID" value="KAF2810407.1"/>
    <property type="molecule type" value="Genomic_DNA"/>
</dbReference>
<dbReference type="GO" id="GO:0031416">
    <property type="term" value="C:NatB complex"/>
    <property type="evidence" value="ECO:0007669"/>
    <property type="project" value="TreeGrafter"/>
</dbReference>
<reference evidence="4" key="2">
    <citation type="submission" date="2020-04" db="EMBL/GenBank/DDBJ databases">
        <authorList>
            <consortium name="NCBI Genome Project"/>
        </authorList>
    </citation>
    <scope>NUCLEOTIDE SEQUENCE</scope>
    <source>
        <strain evidence="4">CBS 304.34</strain>
    </source>
</reference>
<sequence length="923" mass="104599">MALNFDKLAHLQSNYDKPKLGLKECNRRLQKHPQDPYLLAWKVDLSSITDPEGAQTIWANLCKRKPAIMDPELLPYIYSLSPRLTEGLHTTNTAGPESRTLWQNAANQMNRSADRARLFNISVNAAKMQDCWEDVRWALLQYRKETPSNAKPFFTYIVASQLSAEKEKLLGNATGAMIASSVAYKFLKASWDNVESKPSAVDRITDTRQLRLMYQIFQRQNRGKEFLELLEKAPPGIQSILSANHLEVLKWRLDTMKEEGLWRQLWDATSKLAEDPSKFIDWRIWSGMLAASDHFESEEDKALADETFKKVAEEPAQSSREARLAILTYGSKRSSKEKLLLQCKKYWDKYSAFNCCFNDLRHIIEPLDQDARDNFLSHARSGAASIKPNSEEDSPKKQSFWLQAEVNALKFDYLLNISRPETSNQTVLEAFVCNCIKLYKLGVHIQHSSNYDVGLLAVMSLVKLHHCVVTASEKTQAQHNARYLLQAAFLLQDMTAGSQADENRQLVLVSIRIHMLLGLGNIALGLISDVKTKEFLYDTVAYTWLTRVSLTFPLGISKPKTMDPSSNLASALQFYGKASRNINDFLKADMQTFQFDQGLELVDFKRKLDLSLVKHISVLERRRMARLKGVPCDEADLSFLAPNIKSLVDSRDFGIIPSFESSLSHPFHSLLSGGPYPDYSWFIRHTIIDDTWSVLNEENSILRNPGYRSLVLQKLDEEDIEKACLTDTERLGCTIWMTIHSVARQIMLGHASKDSIPQGIQNIHDWLNNVLQPALKTFFEYRSHGENTDLADALIVPTSRSLQTIYYSLELLRTVTKLCDVILGVLKQKAPHKAKEVLKKEKIAQLSSCAESIYKLIGGFLNESLKEVIRIGDRSLRAQVQYGSSGAALQKLNTFDDYTSYVEAAKDAYKAALKVSLRGIASK</sequence>
<gene>
    <name evidence="2 4" type="ORF">BDZ99DRAFT_462982</name>
</gene>
<accession>A0A6A6YR97</accession>
<dbReference type="InterPro" id="IPR019183">
    <property type="entry name" value="NAA25_NatB_aux_su"/>
</dbReference>
<keyword evidence="3" id="KW-1185">Reference proteome</keyword>
<evidence type="ECO:0000313" key="4">
    <source>
        <dbReference type="RefSeq" id="XP_033577371.1"/>
    </source>
</evidence>
<dbReference type="OrthoDB" id="24670at2759"/>
<dbReference type="PANTHER" id="PTHR22767">
    <property type="entry name" value="N-TERMINAL ACETYLTRANSFERASE-RELATED"/>
    <property type="match status" value="1"/>
</dbReference>
<evidence type="ECO:0000313" key="3">
    <source>
        <dbReference type="Proteomes" id="UP000504636"/>
    </source>
</evidence>
<organism evidence="2">
    <name type="scientific">Mytilinidion resinicola</name>
    <dbReference type="NCBI Taxonomy" id="574789"/>
    <lineage>
        <taxon>Eukaryota</taxon>
        <taxon>Fungi</taxon>
        <taxon>Dikarya</taxon>
        <taxon>Ascomycota</taxon>
        <taxon>Pezizomycotina</taxon>
        <taxon>Dothideomycetes</taxon>
        <taxon>Pleosporomycetidae</taxon>
        <taxon>Mytilinidiales</taxon>
        <taxon>Mytilinidiaceae</taxon>
        <taxon>Mytilinidion</taxon>
    </lineage>
</organism>
<comment type="similarity">
    <text evidence="1">Belongs to the MDM20/NAA25 family.</text>
</comment>
<protein>
    <submittedName>
        <fullName evidence="2 4">Uncharacterized protein</fullName>
    </submittedName>
</protein>
<evidence type="ECO:0000313" key="2">
    <source>
        <dbReference type="EMBL" id="KAF2810407.1"/>
    </source>
</evidence>
<reference evidence="4" key="3">
    <citation type="submission" date="2025-04" db="UniProtKB">
        <authorList>
            <consortium name="RefSeq"/>
        </authorList>
    </citation>
    <scope>IDENTIFICATION</scope>
    <source>
        <strain evidence="4">CBS 304.34</strain>
    </source>
</reference>
<dbReference type="AlphaFoldDB" id="A0A6A6YR97"/>
<proteinExistence type="inferred from homology"/>
<reference evidence="2 4" key="1">
    <citation type="journal article" date="2020" name="Stud. Mycol.">
        <title>101 Dothideomycetes genomes: a test case for predicting lifestyles and emergence of pathogens.</title>
        <authorList>
            <person name="Haridas S."/>
            <person name="Albert R."/>
            <person name="Binder M."/>
            <person name="Bloem J."/>
            <person name="Labutti K."/>
            <person name="Salamov A."/>
            <person name="Andreopoulos B."/>
            <person name="Baker S."/>
            <person name="Barry K."/>
            <person name="Bills G."/>
            <person name="Bluhm B."/>
            <person name="Cannon C."/>
            <person name="Castanera R."/>
            <person name="Culley D."/>
            <person name="Daum C."/>
            <person name="Ezra D."/>
            <person name="Gonzalez J."/>
            <person name="Henrissat B."/>
            <person name="Kuo A."/>
            <person name="Liang C."/>
            <person name="Lipzen A."/>
            <person name="Lutzoni F."/>
            <person name="Magnuson J."/>
            <person name="Mondo S."/>
            <person name="Nolan M."/>
            <person name="Ohm R."/>
            <person name="Pangilinan J."/>
            <person name="Park H.-J."/>
            <person name="Ramirez L."/>
            <person name="Alfaro M."/>
            <person name="Sun H."/>
            <person name="Tritt A."/>
            <person name="Yoshinaga Y."/>
            <person name="Zwiers L.-H."/>
            <person name="Turgeon B."/>
            <person name="Goodwin S."/>
            <person name="Spatafora J."/>
            <person name="Crous P."/>
            <person name="Grigoriev I."/>
        </authorList>
    </citation>
    <scope>NUCLEOTIDE SEQUENCE</scope>
    <source>
        <strain evidence="2 4">CBS 304.34</strain>
    </source>
</reference>
<dbReference type="Pfam" id="PF09797">
    <property type="entry name" value="NatB_MDM20"/>
    <property type="match status" value="1"/>
</dbReference>
<dbReference type="Proteomes" id="UP000504636">
    <property type="component" value="Unplaced"/>
</dbReference>
<evidence type="ECO:0000256" key="1">
    <source>
        <dbReference type="ARBA" id="ARBA00006298"/>
    </source>
</evidence>
<name>A0A6A6YR97_9PEZI</name>
<dbReference type="PANTHER" id="PTHR22767:SF3">
    <property type="entry name" value="N-ALPHA-ACETYLTRANSFERASE 25, NATB AUXILIARY SUBUNIT"/>
    <property type="match status" value="1"/>
</dbReference>